<dbReference type="SMART" id="SM00448">
    <property type="entry name" value="REC"/>
    <property type="match status" value="1"/>
</dbReference>
<dbReference type="GO" id="GO:0006355">
    <property type="term" value="P:regulation of DNA-templated transcription"/>
    <property type="evidence" value="ECO:0007669"/>
    <property type="project" value="InterPro"/>
</dbReference>
<feature type="modified residue" description="4-aspartylphosphate" evidence="2">
    <location>
        <position position="56"/>
    </location>
</feature>
<reference evidence="6" key="2">
    <citation type="submission" date="2023-04" db="EMBL/GenBank/DDBJ databases">
        <authorList>
            <person name="Beletskiy A.V."/>
            <person name="Mardanov A.V."/>
            <person name="Ravin N.V."/>
        </authorList>
    </citation>
    <scope>NUCLEOTIDE SEQUENCE</scope>
    <source>
        <strain evidence="6">GKL-01</strain>
    </source>
</reference>
<dbReference type="InterPro" id="IPR001867">
    <property type="entry name" value="OmpR/PhoB-type_DNA-bd"/>
</dbReference>
<evidence type="ECO:0000259" key="5">
    <source>
        <dbReference type="PROSITE" id="PS51755"/>
    </source>
</evidence>
<name>A0AA95H0U5_9GAMM</name>
<evidence type="ECO:0000259" key="4">
    <source>
        <dbReference type="PROSITE" id="PS50110"/>
    </source>
</evidence>
<dbReference type="InterPro" id="IPR001789">
    <property type="entry name" value="Sig_transdc_resp-reg_receiver"/>
</dbReference>
<dbReference type="Proteomes" id="UP001300672">
    <property type="component" value="Chromosome"/>
</dbReference>
<keyword evidence="1 3" id="KW-0238">DNA-binding</keyword>
<feature type="domain" description="Response regulatory" evidence="4">
    <location>
        <begin position="7"/>
        <end position="120"/>
    </location>
</feature>
<feature type="DNA-binding region" description="OmpR/PhoB-type" evidence="3">
    <location>
        <begin position="131"/>
        <end position="230"/>
    </location>
</feature>
<dbReference type="Pfam" id="PF00072">
    <property type="entry name" value="Response_reg"/>
    <property type="match status" value="1"/>
</dbReference>
<dbReference type="GO" id="GO:0000976">
    <property type="term" value="F:transcription cis-regulatory region binding"/>
    <property type="evidence" value="ECO:0007669"/>
    <property type="project" value="TreeGrafter"/>
</dbReference>
<gene>
    <name evidence="6" type="ORF">QJT80_08015</name>
</gene>
<dbReference type="PANTHER" id="PTHR48111:SF50">
    <property type="entry name" value="KDP OPERON TRANSCRIPTIONAL REGULATORY PROTEIN KDPE"/>
    <property type="match status" value="1"/>
</dbReference>
<dbReference type="PROSITE" id="PS51755">
    <property type="entry name" value="OMPR_PHOB"/>
    <property type="match status" value="1"/>
</dbReference>
<evidence type="ECO:0000256" key="2">
    <source>
        <dbReference type="PROSITE-ProRule" id="PRU00169"/>
    </source>
</evidence>
<dbReference type="Gene3D" id="3.40.50.2300">
    <property type="match status" value="1"/>
</dbReference>
<dbReference type="KEGG" id="tdu:QJT80_08015"/>
<dbReference type="CDD" id="cd17620">
    <property type="entry name" value="REC_OmpR_KdpE-like"/>
    <property type="match status" value="1"/>
</dbReference>
<dbReference type="AlphaFoldDB" id="A0AA95H0U5"/>
<dbReference type="FunFam" id="1.10.10.10:FF:000210">
    <property type="entry name" value="Winged-helix transcriptional response regulator KdpE"/>
    <property type="match status" value="1"/>
</dbReference>
<dbReference type="Gene3D" id="6.10.250.690">
    <property type="match status" value="1"/>
</dbReference>
<dbReference type="InterPro" id="IPR036388">
    <property type="entry name" value="WH-like_DNA-bd_sf"/>
</dbReference>
<dbReference type="GO" id="GO:0005829">
    <property type="term" value="C:cytosol"/>
    <property type="evidence" value="ECO:0007669"/>
    <property type="project" value="TreeGrafter"/>
</dbReference>
<evidence type="ECO:0000256" key="3">
    <source>
        <dbReference type="PROSITE-ProRule" id="PRU01091"/>
    </source>
</evidence>
<evidence type="ECO:0000256" key="1">
    <source>
        <dbReference type="ARBA" id="ARBA00023125"/>
    </source>
</evidence>
<reference evidence="6" key="1">
    <citation type="journal article" date="2023" name="Int. J. Mol. Sci.">
        <title>Metagenomics Revealed a New Genus 'Candidatus Thiocaldithrix dubininis' gen. nov., sp. nov. and a New Species 'Candidatus Thiothrix putei' sp. nov. in the Family Thiotrichaceae, Some Members of Which Have Traits of Both Na+- and H+-Motive Energetics.</title>
        <authorList>
            <person name="Ravin N.V."/>
            <person name="Muntyan M.S."/>
            <person name="Smolyakov D.D."/>
            <person name="Rudenko T.S."/>
            <person name="Beletsky A.V."/>
            <person name="Mardanov A.V."/>
            <person name="Grabovich M.Y."/>
        </authorList>
    </citation>
    <scope>NUCLEOTIDE SEQUENCE</scope>
    <source>
        <strain evidence="6">GKL-01</strain>
    </source>
</reference>
<evidence type="ECO:0000313" key="6">
    <source>
        <dbReference type="EMBL" id="WGZ89457.1"/>
    </source>
</evidence>
<dbReference type="SMART" id="SM00862">
    <property type="entry name" value="Trans_reg_C"/>
    <property type="match status" value="1"/>
</dbReference>
<dbReference type="GO" id="GO:0000156">
    <property type="term" value="F:phosphorelay response regulator activity"/>
    <property type="evidence" value="ECO:0007669"/>
    <property type="project" value="TreeGrafter"/>
</dbReference>
<dbReference type="PROSITE" id="PS50110">
    <property type="entry name" value="RESPONSE_REGULATORY"/>
    <property type="match status" value="1"/>
</dbReference>
<accession>A0AA95H0U5</accession>
<protein>
    <submittedName>
        <fullName evidence="6">Response regulator</fullName>
    </submittedName>
</protein>
<dbReference type="InterPro" id="IPR011006">
    <property type="entry name" value="CheY-like_superfamily"/>
</dbReference>
<dbReference type="EMBL" id="CP124755">
    <property type="protein sequence ID" value="WGZ89457.1"/>
    <property type="molecule type" value="Genomic_DNA"/>
</dbReference>
<dbReference type="Gene3D" id="1.10.10.10">
    <property type="entry name" value="Winged helix-like DNA-binding domain superfamily/Winged helix DNA-binding domain"/>
    <property type="match status" value="1"/>
</dbReference>
<dbReference type="InterPro" id="IPR039420">
    <property type="entry name" value="WalR-like"/>
</dbReference>
<dbReference type="GO" id="GO:0032993">
    <property type="term" value="C:protein-DNA complex"/>
    <property type="evidence" value="ECO:0007669"/>
    <property type="project" value="TreeGrafter"/>
</dbReference>
<dbReference type="CDD" id="cd00383">
    <property type="entry name" value="trans_reg_C"/>
    <property type="match status" value="1"/>
</dbReference>
<keyword evidence="2" id="KW-0597">Phosphoprotein</keyword>
<proteinExistence type="predicted"/>
<dbReference type="SUPFAM" id="SSF52172">
    <property type="entry name" value="CheY-like"/>
    <property type="match status" value="1"/>
</dbReference>
<dbReference type="PANTHER" id="PTHR48111">
    <property type="entry name" value="REGULATOR OF RPOS"/>
    <property type="match status" value="1"/>
</dbReference>
<sequence>MLNTAPQILVIEDEHHIRGFIRRALESENYQVHEAATYAHGWQQLQQQSWNLVILDLGLPDKDGASLIGLLRAWSTLPILVLSARSADQDKINALDHGADDYLTKPFSTGELLARVRALLRRSQFKGQAEQTIIRFGEFEINIKDRRMTRGSQLIHLTPIEFQLLRVLVLNAGRVLTHRQLLSEVWGNAYIESNHYLRVYIGHLRQKLELDPSQPQHLLTETGIGYRFQL</sequence>
<organism evidence="6">
    <name type="scientific">Candidatus Thiocaldithrix dubininis</name>
    <dbReference type="NCBI Taxonomy" id="3080823"/>
    <lineage>
        <taxon>Bacteria</taxon>
        <taxon>Pseudomonadati</taxon>
        <taxon>Pseudomonadota</taxon>
        <taxon>Gammaproteobacteria</taxon>
        <taxon>Thiotrichales</taxon>
        <taxon>Thiotrichaceae</taxon>
        <taxon>Candidatus Thiocaldithrix</taxon>
    </lineage>
</organism>
<feature type="domain" description="OmpR/PhoB-type" evidence="5">
    <location>
        <begin position="131"/>
        <end position="230"/>
    </location>
</feature>
<dbReference type="Pfam" id="PF00486">
    <property type="entry name" value="Trans_reg_C"/>
    <property type="match status" value="1"/>
</dbReference>